<feature type="transmembrane region" description="Helical" evidence="10">
    <location>
        <begin position="60"/>
        <end position="77"/>
    </location>
</feature>
<feature type="transmembrane region" description="Helical" evidence="10">
    <location>
        <begin position="98"/>
        <end position="118"/>
    </location>
</feature>
<dbReference type="Proteomes" id="UP001206548">
    <property type="component" value="Unassembled WGS sequence"/>
</dbReference>
<evidence type="ECO:0000313" key="12">
    <source>
        <dbReference type="Proteomes" id="UP001206548"/>
    </source>
</evidence>
<comment type="caution">
    <text evidence="11">The sequence shown here is derived from an EMBL/GenBank/DDBJ whole genome shotgun (WGS) entry which is preliminary data.</text>
</comment>
<evidence type="ECO:0000256" key="2">
    <source>
        <dbReference type="ARBA" id="ARBA00022448"/>
    </source>
</evidence>
<feature type="transmembrane region" description="Helical" evidence="10">
    <location>
        <begin position="227"/>
        <end position="246"/>
    </location>
</feature>
<evidence type="ECO:0000256" key="7">
    <source>
        <dbReference type="ARBA" id="ARBA00023173"/>
    </source>
</evidence>
<keyword evidence="4 10" id="KW-1133">Transmembrane helix</keyword>
<keyword evidence="3 10" id="KW-0812">Transmembrane</keyword>
<evidence type="ECO:0000256" key="10">
    <source>
        <dbReference type="SAM" id="Phobius"/>
    </source>
</evidence>
<comment type="subcellular location">
    <subcellularLocation>
        <location evidence="1">Membrane</location>
        <topology evidence="1">Multi-pass membrane protein</topology>
    </subcellularLocation>
</comment>
<evidence type="ECO:0000313" key="11">
    <source>
        <dbReference type="EMBL" id="MCS4487727.1"/>
    </source>
</evidence>
<keyword evidence="7" id="KW-0869">Chloride channel</keyword>
<dbReference type="InterPro" id="IPR001807">
    <property type="entry name" value="ClC"/>
</dbReference>
<gene>
    <name evidence="11" type="ORF">NXS10_01880</name>
</gene>
<organism evidence="11 12">
    <name type="scientific">Streptococcus sciuri</name>
    <dbReference type="NCBI Taxonomy" id="2973939"/>
    <lineage>
        <taxon>Bacteria</taxon>
        <taxon>Bacillati</taxon>
        <taxon>Bacillota</taxon>
        <taxon>Bacilli</taxon>
        <taxon>Lactobacillales</taxon>
        <taxon>Streptococcaceae</taxon>
        <taxon>Streptococcus</taxon>
    </lineage>
</organism>
<feature type="transmembrane region" description="Helical" evidence="10">
    <location>
        <begin position="258"/>
        <end position="281"/>
    </location>
</feature>
<evidence type="ECO:0000256" key="8">
    <source>
        <dbReference type="ARBA" id="ARBA00023214"/>
    </source>
</evidence>
<dbReference type="SUPFAM" id="SSF81340">
    <property type="entry name" value="Clc chloride channel"/>
    <property type="match status" value="1"/>
</dbReference>
<evidence type="ECO:0000256" key="4">
    <source>
        <dbReference type="ARBA" id="ARBA00022989"/>
    </source>
</evidence>
<dbReference type="PANTHER" id="PTHR43427:SF6">
    <property type="entry name" value="CHLORIDE CHANNEL PROTEIN CLC-E"/>
    <property type="match status" value="1"/>
</dbReference>
<keyword evidence="2" id="KW-0813">Transport</keyword>
<protein>
    <submittedName>
        <fullName evidence="11">Chloride channel protein</fullName>
    </submittedName>
</protein>
<dbReference type="EMBL" id="JANUXX010000001">
    <property type="protein sequence ID" value="MCS4487727.1"/>
    <property type="molecule type" value="Genomic_DNA"/>
</dbReference>
<feature type="transmembrane region" description="Helical" evidence="10">
    <location>
        <begin position="387"/>
        <end position="405"/>
    </location>
</feature>
<evidence type="ECO:0000256" key="5">
    <source>
        <dbReference type="ARBA" id="ARBA00023065"/>
    </source>
</evidence>
<feature type="transmembrane region" description="Helical" evidence="10">
    <location>
        <begin position="189"/>
        <end position="207"/>
    </location>
</feature>
<dbReference type="Gene3D" id="1.10.3080.10">
    <property type="entry name" value="Clc chloride channel"/>
    <property type="match status" value="1"/>
</dbReference>
<dbReference type="PANTHER" id="PTHR43427">
    <property type="entry name" value="CHLORIDE CHANNEL PROTEIN CLC-E"/>
    <property type="match status" value="1"/>
</dbReference>
<keyword evidence="9" id="KW-0407">Ion channel</keyword>
<name>A0ABT2F5L4_9STRE</name>
<keyword evidence="5" id="KW-0406">Ion transport</keyword>
<accession>A0ABT2F5L4</accession>
<evidence type="ECO:0000256" key="9">
    <source>
        <dbReference type="ARBA" id="ARBA00023303"/>
    </source>
</evidence>
<evidence type="ECO:0000256" key="1">
    <source>
        <dbReference type="ARBA" id="ARBA00004141"/>
    </source>
</evidence>
<keyword evidence="8" id="KW-0868">Chloride</keyword>
<keyword evidence="6 10" id="KW-0472">Membrane</keyword>
<proteinExistence type="predicted"/>
<feature type="transmembrane region" description="Helical" evidence="10">
    <location>
        <begin position="301"/>
        <end position="321"/>
    </location>
</feature>
<evidence type="ECO:0000256" key="3">
    <source>
        <dbReference type="ARBA" id="ARBA00022692"/>
    </source>
</evidence>
<keyword evidence="12" id="KW-1185">Reference proteome</keyword>
<sequence length="409" mass="44949">MTKWSYNLRLCLAILFTSFFTGLGGILMHELFNFVEWLAYGKTMENFLVWVSYVTPTRRLLAIVVMGIFSAIFWYYLQRKHALVSTKEQSTSEKERKLQPYFWQHILHTFVQIAFVGAGGPVGKEGAPREFGALSAGRIGHRFDLTLQDKHLLIVCGASAGLAAVYQVPLSSFFFAFETFALTLSLRSGVIVLFTTYAAAILANPIVTSHAMYDIPKVTFTVNDFPALIFLALLIAPLGGWFRFLTQKANRYRKKDKTILYFLPLASLITGLFALVFPSILGNGSALIQEAFSGLSFSRAAILFVIKASVILLCFLAGAYGGTLTSSFALGSLSGLLLFDLSHTLLGITHPEFLMLAGAASFLAVTMKAPLTAAGLAIAFTKQNPALLIPILFCVFLTTTLHQFLSKQN</sequence>
<dbReference type="InterPro" id="IPR014743">
    <property type="entry name" value="Cl-channel_core"/>
</dbReference>
<dbReference type="RefSeq" id="WP_259137036.1">
    <property type="nucleotide sequence ID" value="NZ_JANUXX010000001.1"/>
</dbReference>
<evidence type="ECO:0000256" key="6">
    <source>
        <dbReference type="ARBA" id="ARBA00023136"/>
    </source>
</evidence>
<feature type="transmembrane region" description="Helical" evidence="10">
    <location>
        <begin position="354"/>
        <end position="380"/>
    </location>
</feature>
<reference evidence="11 12" key="1">
    <citation type="journal article" date="2023" name="Int. J. Syst. Evol. Microbiol.">
        <title>Streptococcus sciuri sp. nov., Staphylococcus marylandisciuri sp. nov. and Staphylococcus americanisciuri sp. nov., isolated from faeces of eastern grey squirrel (Sciurus carolinensis).</title>
        <authorList>
            <person name="Volokhov D.V."/>
            <person name="Zagorodnyaya T.A."/>
            <person name="Furtak V.A."/>
            <person name="Nattanmai G."/>
            <person name="Randall L."/>
            <person name="Jose S."/>
            <person name="Gao Y."/>
            <person name="Eisenberg T."/>
            <person name="Delmonte P."/>
            <person name="Blom J."/>
            <person name="Mitchell K.K."/>
        </authorList>
    </citation>
    <scope>NUCLEOTIDE SEQUENCE [LARGE SCALE GENOMIC DNA]</scope>
    <source>
        <strain evidence="11 12">SQ9-PEA</strain>
    </source>
</reference>
<feature type="transmembrane region" description="Helical" evidence="10">
    <location>
        <begin position="328"/>
        <end position="348"/>
    </location>
</feature>
<feature type="transmembrane region" description="Helical" evidence="10">
    <location>
        <begin position="152"/>
        <end position="177"/>
    </location>
</feature>
<dbReference type="InterPro" id="IPR050368">
    <property type="entry name" value="ClC-type_chloride_channel"/>
</dbReference>
<dbReference type="PRINTS" id="PR00762">
    <property type="entry name" value="CLCHANNEL"/>
</dbReference>
<dbReference type="Pfam" id="PF00654">
    <property type="entry name" value="Voltage_CLC"/>
    <property type="match status" value="1"/>
</dbReference>
<feature type="transmembrane region" description="Helical" evidence="10">
    <location>
        <begin position="12"/>
        <end position="40"/>
    </location>
</feature>